<evidence type="ECO:0008006" key="4">
    <source>
        <dbReference type="Google" id="ProtNLM"/>
    </source>
</evidence>
<dbReference type="AlphaFoldDB" id="A0A8S9S4P9"/>
<accession>A0A8S9S4P9</accession>
<dbReference type="EMBL" id="QGKX02000088">
    <property type="protein sequence ID" value="KAF3587232.1"/>
    <property type="molecule type" value="Genomic_DNA"/>
</dbReference>
<feature type="chain" id="PRO_5035765780" description="Secreted protein" evidence="1">
    <location>
        <begin position="27"/>
        <end position="160"/>
    </location>
</feature>
<organism evidence="2 3">
    <name type="scientific">Brassica cretica</name>
    <name type="common">Mustard</name>
    <dbReference type="NCBI Taxonomy" id="69181"/>
    <lineage>
        <taxon>Eukaryota</taxon>
        <taxon>Viridiplantae</taxon>
        <taxon>Streptophyta</taxon>
        <taxon>Embryophyta</taxon>
        <taxon>Tracheophyta</taxon>
        <taxon>Spermatophyta</taxon>
        <taxon>Magnoliopsida</taxon>
        <taxon>eudicotyledons</taxon>
        <taxon>Gunneridae</taxon>
        <taxon>Pentapetalae</taxon>
        <taxon>rosids</taxon>
        <taxon>malvids</taxon>
        <taxon>Brassicales</taxon>
        <taxon>Brassicaceae</taxon>
        <taxon>Brassiceae</taxon>
        <taxon>Brassica</taxon>
    </lineage>
</organism>
<protein>
    <recommendedName>
        <fullName evidence="4">Secreted protein</fullName>
    </recommendedName>
</protein>
<proteinExistence type="predicted"/>
<keyword evidence="1" id="KW-0732">Signal</keyword>
<name>A0A8S9S4P9_BRACR</name>
<dbReference type="Proteomes" id="UP000712600">
    <property type="component" value="Unassembled WGS sequence"/>
</dbReference>
<evidence type="ECO:0000313" key="2">
    <source>
        <dbReference type="EMBL" id="KAF3587232.1"/>
    </source>
</evidence>
<reference evidence="2" key="1">
    <citation type="submission" date="2019-12" db="EMBL/GenBank/DDBJ databases">
        <title>Genome sequencing and annotation of Brassica cretica.</title>
        <authorList>
            <person name="Studholme D.J."/>
            <person name="Sarris P."/>
        </authorList>
    </citation>
    <scope>NUCLEOTIDE SEQUENCE</scope>
    <source>
        <strain evidence="2">PFS-109/04</strain>
        <tissue evidence="2">Leaf</tissue>
    </source>
</reference>
<gene>
    <name evidence="2" type="ORF">F2Q69_00029981</name>
</gene>
<feature type="signal peptide" evidence="1">
    <location>
        <begin position="1"/>
        <end position="26"/>
    </location>
</feature>
<evidence type="ECO:0000313" key="3">
    <source>
        <dbReference type="Proteomes" id="UP000712600"/>
    </source>
</evidence>
<sequence length="160" mass="17743">MFLPAHGMTRLVLMLLMLLVTQETFQRSCGYVIGERPSQVKKRSLLSKQGGDRKVIARILTAVTCDGSDSNVMALRCAARVCGEVEAYVVNLCQLIVAKGRVRDKIGYLCPKEENVRWPSGSTECFSHTTTRGRQFDTRGKRGGTGLAKKPLRQVGYGQY</sequence>
<evidence type="ECO:0000256" key="1">
    <source>
        <dbReference type="SAM" id="SignalP"/>
    </source>
</evidence>
<comment type="caution">
    <text evidence="2">The sequence shown here is derived from an EMBL/GenBank/DDBJ whole genome shotgun (WGS) entry which is preliminary data.</text>
</comment>